<feature type="compositionally biased region" description="Polar residues" evidence="1">
    <location>
        <begin position="26"/>
        <end position="37"/>
    </location>
</feature>
<sequence>MAAGKLQPFRAYREAHSQQPRGAKLRTSTHLPQTTMLNGEKKNPQIVCPFPRSLSNKKERDHLKIPFCPSCPKSVGKKRSCYLPRLRTPGQNQEGGDRGALME</sequence>
<protein>
    <submittedName>
        <fullName evidence="2">Uncharacterized protein</fullName>
    </submittedName>
</protein>
<feature type="region of interest" description="Disordered" evidence="1">
    <location>
        <begin position="82"/>
        <end position="103"/>
    </location>
</feature>
<dbReference type="Proteomes" id="UP001054945">
    <property type="component" value="Unassembled WGS sequence"/>
</dbReference>
<organism evidence="2 3">
    <name type="scientific">Caerostris extrusa</name>
    <name type="common">Bark spider</name>
    <name type="synonym">Caerostris bankana</name>
    <dbReference type="NCBI Taxonomy" id="172846"/>
    <lineage>
        <taxon>Eukaryota</taxon>
        <taxon>Metazoa</taxon>
        <taxon>Ecdysozoa</taxon>
        <taxon>Arthropoda</taxon>
        <taxon>Chelicerata</taxon>
        <taxon>Arachnida</taxon>
        <taxon>Araneae</taxon>
        <taxon>Araneomorphae</taxon>
        <taxon>Entelegynae</taxon>
        <taxon>Araneoidea</taxon>
        <taxon>Araneidae</taxon>
        <taxon>Caerostris</taxon>
    </lineage>
</organism>
<evidence type="ECO:0000313" key="3">
    <source>
        <dbReference type="Proteomes" id="UP001054945"/>
    </source>
</evidence>
<evidence type="ECO:0000256" key="1">
    <source>
        <dbReference type="SAM" id="MobiDB-lite"/>
    </source>
</evidence>
<dbReference type="AlphaFoldDB" id="A0AAV4NPG1"/>
<reference evidence="2 3" key="1">
    <citation type="submission" date="2021-06" db="EMBL/GenBank/DDBJ databases">
        <title>Caerostris extrusa draft genome.</title>
        <authorList>
            <person name="Kono N."/>
            <person name="Arakawa K."/>
        </authorList>
    </citation>
    <scope>NUCLEOTIDE SEQUENCE [LARGE SCALE GENOMIC DNA]</scope>
</reference>
<feature type="region of interest" description="Disordered" evidence="1">
    <location>
        <begin position="1"/>
        <end position="45"/>
    </location>
</feature>
<gene>
    <name evidence="2" type="ORF">CEXT_506961</name>
</gene>
<proteinExistence type="predicted"/>
<dbReference type="EMBL" id="BPLR01021026">
    <property type="protein sequence ID" value="GIX85077.1"/>
    <property type="molecule type" value="Genomic_DNA"/>
</dbReference>
<comment type="caution">
    <text evidence="2">The sequence shown here is derived from an EMBL/GenBank/DDBJ whole genome shotgun (WGS) entry which is preliminary data.</text>
</comment>
<evidence type="ECO:0000313" key="2">
    <source>
        <dbReference type="EMBL" id="GIX85077.1"/>
    </source>
</evidence>
<name>A0AAV4NPG1_CAEEX</name>
<keyword evidence="3" id="KW-1185">Reference proteome</keyword>
<accession>A0AAV4NPG1</accession>